<dbReference type="InterPro" id="IPR016181">
    <property type="entry name" value="Acyl_CoA_acyltransferase"/>
</dbReference>
<evidence type="ECO:0000259" key="1">
    <source>
        <dbReference type="PROSITE" id="PS51186"/>
    </source>
</evidence>
<dbReference type="SUPFAM" id="SSF55729">
    <property type="entry name" value="Acyl-CoA N-acyltransferases (Nat)"/>
    <property type="match status" value="1"/>
</dbReference>
<dbReference type="InterPro" id="IPR000182">
    <property type="entry name" value="GNAT_dom"/>
</dbReference>
<organism evidence="2">
    <name type="scientific">bioreactor metagenome</name>
    <dbReference type="NCBI Taxonomy" id="1076179"/>
    <lineage>
        <taxon>unclassified sequences</taxon>
        <taxon>metagenomes</taxon>
        <taxon>ecological metagenomes</taxon>
    </lineage>
</organism>
<dbReference type="GO" id="GO:0016747">
    <property type="term" value="F:acyltransferase activity, transferring groups other than amino-acyl groups"/>
    <property type="evidence" value="ECO:0007669"/>
    <property type="project" value="InterPro"/>
</dbReference>
<dbReference type="PROSITE" id="PS51186">
    <property type="entry name" value="GNAT"/>
    <property type="match status" value="1"/>
</dbReference>
<dbReference type="CDD" id="cd04301">
    <property type="entry name" value="NAT_SF"/>
    <property type="match status" value="1"/>
</dbReference>
<sequence>MTEILIRKAEKKDLLSIQRLLSTYFLDMEELGPEDFVLAEKEGRVIGCASLVRNTSGEKSFLELHSIAIHPNFRGKGIGTRLMDYLISSLECQDKTYNPVYEIYVRTTAPGFFEKVGFMRLRDDEKLLLWEDCKNCEHFEKCTQHAMKYSRDKSR</sequence>
<dbReference type="Pfam" id="PF13508">
    <property type="entry name" value="Acetyltransf_7"/>
    <property type="match status" value="1"/>
</dbReference>
<comment type="caution">
    <text evidence="2">The sequence shown here is derived from an EMBL/GenBank/DDBJ whole genome shotgun (WGS) entry which is preliminary data.</text>
</comment>
<dbReference type="Gene3D" id="3.40.630.30">
    <property type="match status" value="1"/>
</dbReference>
<reference evidence="2" key="1">
    <citation type="submission" date="2019-08" db="EMBL/GenBank/DDBJ databases">
        <authorList>
            <person name="Kucharzyk K."/>
            <person name="Murdoch R.W."/>
            <person name="Higgins S."/>
            <person name="Loffler F."/>
        </authorList>
    </citation>
    <scope>NUCLEOTIDE SEQUENCE</scope>
</reference>
<dbReference type="EMBL" id="VSSQ01039000">
    <property type="protein sequence ID" value="MPM92016.1"/>
    <property type="molecule type" value="Genomic_DNA"/>
</dbReference>
<name>A0A645DRR6_9ZZZZ</name>
<evidence type="ECO:0000313" key="2">
    <source>
        <dbReference type="EMBL" id="MPM92016.1"/>
    </source>
</evidence>
<accession>A0A645DRR6</accession>
<gene>
    <name evidence="2" type="ORF">SDC9_139150</name>
</gene>
<dbReference type="AlphaFoldDB" id="A0A645DRR6"/>
<feature type="domain" description="N-acetyltransferase" evidence="1">
    <location>
        <begin position="4"/>
        <end position="137"/>
    </location>
</feature>
<proteinExistence type="predicted"/>
<protein>
    <recommendedName>
        <fullName evidence="1">N-acetyltransferase domain-containing protein</fullName>
    </recommendedName>
</protein>